<name>A0ABY6GEL2_9BURK</name>
<evidence type="ECO:0000313" key="3">
    <source>
        <dbReference type="Proteomes" id="UP001162800"/>
    </source>
</evidence>
<dbReference type="EMBL" id="CP106882">
    <property type="protein sequence ID" value="UYG53531.1"/>
    <property type="molecule type" value="Genomic_DNA"/>
</dbReference>
<reference evidence="2" key="1">
    <citation type="submission" date="2022-09" db="EMBL/GenBank/DDBJ databases">
        <title>The complete genome of Acidovorax sp. 5MLIR.</title>
        <authorList>
            <person name="Liu L."/>
            <person name="Yue J."/>
            <person name="Yang F."/>
            <person name="Yuan J."/>
            <person name="Li L."/>
        </authorList>
    </citation>
    <scope>NUCLEOTIDE SEQUENCE</scope>
    <source>
        <strain evidence="2">5MLIR</strain>
        <plasmid evidence="2">unnamed1</plasmid>
    </source>
</reference>
<feature type="chain" id="PRO_5045661692" description="DUF2946 domain-containing protein" evidence="1">
    <location>
        <begin position="29"/>
        <end position="116"/>
    </location>
</feature>
<organism evidence="2 3">
    <name type="scientific">Comamonas endophytica</name>
    <dbReference type="NCBI Taxonomy" id="2949090"/>
    <lineage>
        <taxon>Bacteria</taxon>
        <taxon>Pseudomonadati</taxon>
        <taxon>Pseudomonadota</taxon>
        <taxon>Betaproteobacteria</taxon>
        <taxon>Burkholderiales</taxon>
        <taxon>Comamonadaceae</taxon>
        <taxon>Comamonas</taxon>
    </lineage>
</organism>
<dbReference type="Proteomes" id="UP001162800">
    <property type="component" value="Plasmid unnamed1"/>
</dbReference>
<protein>
    <recommendedName>
        <fullName evidence="4">DUF2946 domain-containing protein</fullName>
    </recommendedName>
</protein>
<evidence type="ECO:0000313" key="2">
    <source>
        <dbReference type="EMBL" id="UYG53531.1"/>
    </source>
</evidence>
<evidence type="ECO:0000256" key="1">
    <source>
        <dbReference type="SAM" id="SignalP"/>
    </source>
</evidence>
<feature type="signal peptide" evidence="1">
    <location>
        <begin position="1"/>
        <end position="28"/>
    </location>
</feature>
<keyword evidence="1" id="KW-0732">Signal</keyword>
<sequence>MLRLRQSALRWVLAISMACLLLGGPLHQAQHASEPIGVAALAFAGAASSSAQPDHEETEVDLCLWCLFHAEQVPLVSIPAALSFHAEASAPPTVLPAGLPARHCALAADPRGPPLA</sequence>
<keyword evidence="3" id="KW-1185">Reference proteome</keyword>
<gene>
    <name evidence="2" type="ORF">M9799_19390</name>
</gene>
<evidence type="ECO:0008006" key="4">
    <source>
        <dbReference type="Google" id="ProtNLM"/>
    </source>
</evidence>
<geneLocation type="plasmid" evidence="2 3">
    <name>unnamed1</name>
</geneLocation>
<keyword evidence="2" id="KW-0614">Plasmid</keyword>
<dbReference type="RefSeq" id="WP_231044756.1">
    <property type="nucleotide sequence ID" value="NZ_CP106882.1"/>
</dbReference>
<proteinExistence type="predicted"/>
<accession>A0ABY6GEL2</accession>